<organism evidence="2 3">
    <name type="scientific">Colletotrichum godetiae</name>
    <dbReference type="NCBI Taxonomy" id="1209918"/>
    <lineage>
        <taxon>Eukaryota</taxon>
        <taxon>Fungi</taxon>
        <taxon>Dikarya</taxon>
        <taxon>Ascomycota</taxon>
        <taxon>Pezizomycotina</taxon>
        <taxon>Sordariomycetes</taxon>
        <taxon>Hypocreomycetidae</taxon>
        <taxon>Glomerellales</taxon>
        <taxon>Glomerellaceae</taxon>
        <taxon>Colletotrichum</taxon>
        <taxon>Colletotrichum acutatum species complex</taxon>
    </lineage>
</organism>
<dbReference type="RefSeq" id="XP_060429234.1">
    <property type="nucleotide sequence ID" value="XM_060565674.1"/>
</dbReference>
<feature type="compositionally biased region" description="Basic and acidic residues" evidence="1">
    <location>
        <begin position="250"/>
        <end position="268"/>
    </location>
</feature>
<sequence>MFLYRSLHDMHLCSLQSAVCTCKALSLTVERYRDCFTDVLAFLTVPTLPTQVLTYFISRWMRSFFHPKLWKVSTWEICHCHPVSCLPLPPFHPIPSYHLVPSQPPSTLINDYDYDETRRRRRHRLFVFFGPRCQLTAILDDGRPLCLPDAALRPPAAKHSHNSRLAASSSSNHCLYFPRWKDTFSSFPTTRFSRCGNMQIPRIRGLTPYPVIVAPCKHVKRISTTAAALDLRICIHSSFSLSLKVSSPEMGRRATEPTRPDRRCRPRS</sequence>
<accession>A0AAJ0ESM3</accession>
<evidence type="ECO:0000313" key="2">
    <source>
        <dbReference type="EMBL" id="KAK1675231.1"/>
    </source>
</evidence>
<proteinExistence type="predicted"/>
<dbReference type="GeneID" id="85450200"/>
<evidence type="ECO:0000313" key="3">
    <source>
        <dbReference type="Proteomes" id="UP001224890"/>
    </source>
</evidence>
<feature type="region of interest" description="Disordered" evidence="1">
    <location>
        <begin position="246"/>
        <end position="268"/>
    </location>
</feature>
<protein>
    <submittedName>
        <fullName evidence="2">Uncharacterized protein</fullName>
    </submittedName>
</protein>
<reference evidence="2" key="1">
    <citation type="submission" date="2021-06" db="EMBL/GenBank/DDBJ databases">
        <title>Comparative genomics, transcriptomics and evolutionary studies reveal genomic signatures of adaptation to plant cell wall in hemibiotrophic fungi.</title>
        <authorList>
            <consortium name="DOE Joint Genome Institute"/>
            <person name="Baroncelli R."/>
            <person name="Diaz J.F."/>
            <person name="Benocci T."/>
            <person name="Peng M."/>
            <person name="Battaglia E."/>
            <person name="Haridas S."/>
            <person name="Andreopoulos W."/>
            <person name="Labutti K."/>
            <person name="Pangilinan J."/>
            <person name="Floch G.L."/>
            <person name="Makela M.R."/>
            <person name="Henrissat B."/>
            <person name="Grigoriev I.V."/>
            <person name="Crouch J.A."/>
            <person name="De Vries R.P."/>
            <person name="Sukno S.A."/>
            <person name="Thon M.R."/>
        </authorList>
    </citation>
    <scope>NUCLEOTIDE SEQUENCE</scope>
    <source>
        <strain evidence="2">CBS 193.32</strain>
    </source>
</reference>
<dbReference type="Proteomes" id="UP001224890">
    <property type="component" value="Unassembled WGS sequence"/>
</dbReference>
<evidence type="ECO:0000256" key="1">
    <source>
        <dbReference type="SAM" id="MobiDB-lite"/>
    </source>
</evidence>
<name>A0AAJ0ESM3_9PEZI</name>
<dbReference type="AlphaFoldDB" id="A0AAJ0ESM3"/>
<dbReference type="EMBL" id="JAHMHR010000022">
    <property type="protein sequence ID" value="KAK1675231.1"/>
    <property type="molecule type" value="Genomic_DNA"/>
</dbReference>
<keyword evidence="3" id="KW-1185">Reference proteome</keyword>
<gene>
    <name evidence="2" type="ORF">BDP55DRAFT_160444</name>
</gene>
<comment type="caution">
    <text evidence="2">The sequence shown here is derived from an EMBL/GenBank/DDBJ whole genome shotgun (WGS) entry which is preliminary data.</text>
</comment>